<dbReference type="PANTHER" id="PTHR42748:SF7">
    <property type="entry name" value="NMRA LIKE REDOX SENSOR 1-RELATED"/>
    <property type="match status" value="1"/>
</dbReference>
<sequence length="303" mass="33534">MDRTILVTGATGKQGGAVIKALLDTRAGFHILAVTRDRNSPSAKRLAAKSSDVTLVQGNLDDTEVIFENAKQATSHPIWGVFSVQLPAFNKDGPAIEERQGKALVDSAIKHGVKHFVYTSVDRHGESSINNPTNVPHFRSKHNIEHHLIAKAQGTAMTWTILRPVGFMENFDPGFLGKVFASSWRLAIKSRPLQLVATDDIGVFAAMAFAQVDRFKAQSISLAGDELTYDQMVDVFRRKTGSAPPLTWSLVARLVLWLSEEMGTMFAFFEKEGYGADISELKKMHPRLKDLGTWLDENNRKSN</sequence>
<dbReference type="AlphaFoldDB" id="A0AAN7CVF5"/>
<dbReference type="InterPro" id="IPR051164">
    <property type="entry name" value="NmrA-like_oxidored"/>
</dbReference>
<proteinExistence type="inferred from homology"/>
<dbReference type="Gene3D" id="3.90.25.10">
    <property type="entry name" value="UDP-galactose 4-epimerase, domain 1"/>
    <property type="match status" value="1"/>
</dbReference>
<accession>A0AAN7CVF5</accession>
<reference evidence="4" key="1">
    <citation type="journal article" date="2023" name="Mol. Phylogenet. Evol.">
        <title>Genome-scale phylogeny and comparative genomics of the fungal order Sordariales.</title>
        <authorList>
            <person name="Hensen N."/>
            <person name="Bonometti L."/>
            <person name="Westerberg I."/>
            <person name="Brannstrom I.O."/>
            <person name="Guillou S."/>
            <person name="Cros-Aarteil S."/>
            <person name="Calhoun S."/>
            <person name="Haridas S."/>
            <person name="Kuo A."/>
            <person name="Mondo S."/>
            <person name="Pangilinan J."/>
            <person name="Riley R."/>
            <person name="LaButti K."/>
            <person name="Andreopoulos B."/>
            <person name="Lipzen A."/>
            <person name="Chen C."/>
            <person name="Yan M."/>
            <person name="Daum C."/>
            <person name="Ng V."/>
            <person name="Clum A."/>
            <person name="Steindorff A."/>
            <person name="Ohm R.A."/>
            <person name="Martin F."/>
            <person name="Silar P."/>
            <person name="Natvig D.O."/>
            <person name="Lalanne C."/>
            <person name="Gautier V."/>
            <person name="Ament-Velasquez S.L."/>
            <person name="Kruys A."/>
            <person name="Hutchinson M.I."/>
            <person name="Powell A.J."/>
            <person name="Barry K."/>
            <person name="Miller A.N."/>
            <person name="Grigoriev I.V."/>
            <person name="Debuchy R."/>
            <person name="Gladieux P."/>
            <person name="Hiltunen Thoren M."/>
            <person name="Johannesson H."/>
        </authorList>
    </citation>
    <scope>NUCLEOTIDE SEQUENCE</scope>
    <source>
        <strain evidence="4">CBS 359.72</strain>
    </source>
</reference>
<protein>
    <recommendedName>
        <fullName evidence="3">NmrA-like domain-containing protein</fullName>
    </recommendedName>
</protein>
<dbReference type="InterPro" id="IPR036291">
    <property type="entry name" value="NAD(P)-bd_dom_sf"/>
</dbReference>
<dbReference type="InterPro" id="IPR008030">
    <property type="entry name" value="NmrA-like"/>
</dbReference>
<organism evidence="4 5">
    <name type="scientific">Corynascus novoguineensis</name>
    <dbReference type="NCBI Taxonomy" id="1126955"/>
    <lineage>
        <taxon>Eukaryota</taxon>
        <taxon>Fungi</taxon>
        <taxon>Dikarya</taxon>
        <taxon>Ascomycota</taxon>
        <taxon>Pezizomycotina</taxon>
        <taxon>Sordariomycetes</taxon>
        <taxon>Sordariomycetidae</taxon>
        <taxon>Sordariales</taxon>
        <taxon>Chaetomiaceae</taxon>
        <taxon>Corynascus</taxon>
    </lineage>
</organism>
<dbReference type="CDD" id="cd05251">
    <property type="entry name" value="NmrA_like_SDR_a"/>
    <property type="match status" value="1"/>
</dbReference>
<evidence type="ECO:0000259" key="3">
    <source>
        <dbReference type="Pfam" id="PF05368"/>
    </source>
</evidence>
<dbReference type="Proteomes" id="UP001303647">
    <property type="component" value="Unassembled WGS sequence"/>
</dbReference>
<keyword evidence="2" id="KW-0521">NADP</keyword>
<dbReference type="GO" id="GO:0005634">
    <property type="term" value="C:nucleus"/>
    <property type="evidence" value="ECO:0007669"/>
    <property type="project" value="TreeGrafter"/>
</dbReference>
<comment type="caution">
    <text evidence="4">The sequence shown here is derived from an EMBL/GenBank/DDBJ whole genome shotgun (WGS) entry which is preliminary data.</text>
</comment>
<dbReference type="SUPFAM" id="SSF51735">
    <property type="entry name" value="NAD(P)-binding Rossmann-fold domains"/>
    <property type="match status" value="1"/>
</dbReference>
<name>A0AAN7CVF5_9PEZI</name>
<dbReference type="FunFam" id="3.40.50.720:FF:000528">
    <property type="entry name" value="Nucleoside-diphosphate-sugar epimerase family protein"/>
    <property type="match status" value="1"/>
</dbReference>
<reference evidence="4" key="2">
    <citation type="submission" date="2023-05" db="EMBL/GenBank/DDBJ databases">
        <authorList>
            <consortium name="Lawrence Berkeley National Laboratory"/>
            <person name="Steindorff A."/>
            <person name="Hensen N."/>
            <person name="Bonometti L."/>
            <person name="Westerberg I."/>
            <person name="Brannstrom I.O."/>
            <person name="Guillou S."/>
            <person name="Cros-Aarteil S."/>
            <person name="Calhoun S."/>
            <person name="Haridas S."/>
            <person name="Kuo A."/>
            <person name="Mondo S."/>
            <person name="Pangilinan J."/>
            <person name="Riley R."/>
            <person name="Labutti K."/>
            <person name="Andreopoulos B."/>
            <person name="Lipzen A."/>
            <person name="Chen C."/>
            <person name="Yanf M."/>
            <person name="Daum C."/>
            <person name="Ng V."/>
            <person name="Clum A."/>
            <person name="Ohm R."/>
            <person name="Martin F."/>
            <person name="Silar P."/>
            <person name="Natvig D."/>
            <person name="Lalanne C."/>
            <person name="Gautier V."/>
            <person name="Ament-Velasquez S.L."/>
            <person name="Kruys A."/>
            <person name="Hutchinson M.I."/>
            <person name="Powell A.J."/>
            <person name="Barry K."/>
            <person name="Miller A.N."/>
            <person name="Grigoriev I.V."/>
            <person name="Debuchy R."/>
            <person name="Gladieux P."/>
            <person name="Thoren M.H."/>
            <person name="Johannesson H."/>
        </authorList>
    </citation>
    <scope>NUCLEOTIDE SEQUENCE</scope>
    <source>
        <strain evidence="4">CBS 359.72</strain>
    </source>
</reference>
<evidence type="ECO:0000313" key="5">
    <source>
        <dbReference type="Proteomes" id="UP001303647"/>
    </source>
</evidence>
<gene>
    <name evidence="4" type="ORF">C7999DRAFT_13443</name>
</gene>
<evidence type="ECO:0000256" key="2">
    <source>
        <dbReference type="ARBA" id="ARBA00022857"/>
    </source>
</evidence>
<keyword evidence="5" id="KW-1185">Reference proteome</keyword>
<dbReference type="Gene3D" id="3.40.50.720">
    <property type="entry name" value="NAD(P)-binding Rossmann-like Domain"/>
    <property type="match status" value="1"/>
</dbReference>
<comment type="similarity">
    <text evidence="1">Belongs to the NmrA-type oxidoreductase family.</text>
</comment>
<feature type="domain" description="NmrA-like" evidence="3">
    <location>
        <begin position="1"/>
        <end position="280"/>
    </location>
</feature>
<dbReference type="EMBL" id="MU857635">
    <property type="protein sequence ID" value="KAK4248621.1"/>
    <property type="molecule type" value="Genomic_DNA"/>
</dbReference>
<evidence type="ECO:0000256" key="1">
    <source>
        <dbReference type="ARBA" id="ARBA00006328"/>
    </source>
</evidence>
<dbReference type="Pfam" id="PF05368">
    <property type="entry name" value="NmrA"/>
    <property type="match status" value="1"/>
</dbReference>
<evidence type="ECO:0000313" key="4">
    <source>
        <dbReference type="EMBL" id="KAK4248621.1"/>
    </source>
</evidence>
<dbReference type="PANTHER" id="PTHR42748">
    <property type="entry name" value="NITROGEN METABOLITE REPRESSION PROTEIN NMRA FAMILY MEMBER"/>
    <property type="match status" value="1"/>
</dbReference>